<name>A0A437H2I8_9SPHN</name>
<dbReference type="OrthoDB" id="7356934at2"/>
<accession>A0A437H2I8</accession>
<gene>
    <name evidence="1" type="ORF">EKN06_05930</name>
</gene>
<dbReference type="EMBL" id="RXOL01000001">
    <property type="protein sequence ID" value="RVQ69693.1"/>
    <property type="molecule type" value="Genomic_DNA"/>
</dbReference>
<evidence type="ECO:0000313" key="1">
    <source>
        <dbReference type="EMBL" id="RVQ69693.1"/>
    </source>
</evidence>
<proteinExistence type="predicted"/>
<protein>
    <submittedName>
        <fullName evidence="1">DUF3572 family protein</fullName>
    </submittedName>
</protein>
<evidence type="ECO:0000313" key="2">
    <source>
        <dbReference type="Proteomes" id="UP000283003"/>
    </source>
</evidence>
<dbReference type="Pfam" id="PF12096">
    <property type="entry name" value="DUF3572"/>
    <property type="match status" value="1"/>
</dbReference>
<dbReference type="Proteomes" id="UP000283003">
    <property type="component" value="Unassembled WGS sequence"/>
</dbReference>
<organism evidence="1 2">
    <name type="scientific">Croceicoccus ponticola</name>
    <dbReference type="NCBI Taxonomy" id="2217664"/>
    <lineage>
        <taxon>Bacteria</taxon>
        <taxon>Pseudomonadati</taxon>
        <taxon>Pseudomonadota</taxon>
        <taxon>Alphaproteobacteria</taxon>
        <taxon>Sphingomonadales</taxon>
        <taxon>Erythrobacteraceae</taxon>
        <taxon>Croceicoccus</taxon>
    </lineage>
</organism>
<sequence length="95" mass="10174">MTSGKTPDADSATVALMALSWILQDQTLAERFLDLTGLLPDDLRAGLDRREIQSAILEFLAGNDADLVAAADGLGLAPERIVAARDNLTGRTFEF</sequence>
<dbReference type="RefSeq" id="WP_127611880.1">
    <property type="nucleotide sequence ID" value="NZ_RXOL01000001.1"/>
</dbReference>
<keyword evidence="2" id="KW-1185">Reference proteome</keyword>
<comment type="caution">
    <text evidence="1">The sequence shown here is derived from an EMBL/GenBank/DDBJ whole genome shotgun (WGS) entry which is preliminary data.</text>
</comment>
<dbReference type="InterPro" id="IPR021955">
    <property type="entry name" value="DUF3572"/>
</dbReference>
<dbReference type="AlphaFoldDB" id="A0A437H2I8"/>
<reference evidence="1 2" key="1">
    <citation type="submission" date="2018-12" db="EMBL/GenBank/DDBJ databases">
        <title>Croceicoccus ponticola sp. nov., a lipolytic bacterium isolated from seawater.</title>
        <authorList>
            <person name="Yoon J.-H."/>
        </authorList>
    </citation>
    <scope>NUCLEOTIDE SEQUENCE [LARGE SCALE GENOMIC DNA]</scope>
    <source>
        <strain evidence="1 2">GM-16</strain>
    </source>
</reference>